<keyword evidence="10" id="KW-0812">Transmembrane</keyword>
<dbReference type="SMART" id="SM00388">
    <property type="entry name" value="HisKA"/>
    <property type="match status" value="1"/>
</dbReference>
<dbReference type="Gene3D" id="1.10.287.130">
    <property type="match status" value="1"/>
</dbReference>
<dbReference type="EMBL" id="FWZX01000006">
    <property type="protein sequence ID" value="SMF18607.1"/>
    <property type="molecule type" value="Genomic_DNA"/>
</dbReference>
<sequence length="667" mass="72855">MRWNLISVRLVLAIALFGLVASGAILIALFAFRNLNQGYGQLAEQSVPQLIDASRLGQISQAIASTAPSLATVESEYVRRSARNQIDDQVRTIDGLLAELVAGGAGNAKEGKALIREIRASRQELVVNLDELDKTVSARLTAEARLGVALRRAREINEGLIQLHAELFGLVSRLPPDRRFQARAQAETWIACSELALLDVLSLPTIDNLAIVRRLRERSLAWLRDAAVARAQLSDIEPVQRIIAAVEPSIEQFLLPEEGAYALKTQSLTATRRQAGLINKNKFLASKFVGSTADYILWLRTDIGRRSADFQGVARDTTVMLIGLALLTILTVVSFAVFVRRGVLLRLKALRIGLREQVEGRGEAEIPTGGSDEIAEIGRAAAYFAASAAEREARLRDEKERAERLAREAEAANRAKSVFLANMSHELRTPLNAIIGFSYLLRSGKLEQPKTGEYAADIHSSGEHLLALINDLLDYSKIEAGQRDLHIETLDVRQIARNLHKLLTIQLEKRHLTIAYDFEGAALVRADEIALRQVLLNLLSNAAKFSYEGEIITIRGRDGGDGSYEIEVEDRGIGIEEDQLQRVLQPFHQASDSYTRSTGGTGLGLAIVDSLVELHGGSVTVESAKGVGTCVRVSFPTAPAEEPPLGRTLAPGPEVMIEPQSRAAGQH</sequence>
<dbReference type="Pfam" id="PF21689">
    <property type="entry name" value="TorS_sensor_domain"/>
    <property type="match status" value="1"/>
</dbReference>
<dbReference type="SMART" id="SM00387">
    <property type="entry name" value="HATPase_c"/>
    <property type="match status" value="1"/>
</dbReference>
<dbReference type="InterPro" id="IPR036890">
    <property type="entry name" value="HATPase_C_sf"/>
</dbReference>
<dbReference type="CDD" id="cd16922">
    <property type="entry name" value="HATPase_EvgS-ArcB-TorS-like"/>
    <property type="match status" value="1"/>
</dbReference>
<dbReference type="SUPFAM" id="SSF47384">
    <property type="entry name" value="Homodimeric domain of signal transducing histidine kinase"/>
    <property type="match status" value="1"/>
</dbReference>
<feature type="region of interest" description="Disordered" evidence="9">
    <location>
        <begin position="637"/>
        <end position="667"/>
    </location>
</feature>
<dbReference type="InterPro" id="IPR038188">
    <property type="entry name" value="TorS_sensor_sf"/>
</dbReference>
<evidence type="ECO:0000256" key="5">
    <source>
        <dbReference type="ARBA" id="ARBA00022777"/>
    </source>
</evidence>
<evidence type="ECO:0000256" key="6">
    <source>
        <dbReference type="ARBA" id="ARBA00023012"/>
    </source>
</evidence>
<dbReference type="InterPro" id="IPR004358">
    <property type="entry name" value="Sig_transdc_His_kin-like_C"/>
</dbReference>
<dbReference type="Gene3D" id="1.20.58.920">
    <property type="match status" value="1"/>
</dbReference>
<keyword evidence="8" id="KW-0175">Coiled coil</keyword>
<dbReference type="Gene3D" id="3.30.565.10">
    <property type="entry name" value="Histidine kinase-like ATPase, C-terminal domain"/>
    <property type="match status" value="1"/>
</dbReference>
<dbReference type="CDD" id="cd00082">
    <property type="entry name" value="HisKA"/>
    <property type="match status" value="1"/>
</dbReference>
<feature type="transmembrane region" description="Helical" evidence="10">
    <location>
        <begin position="12"/>
        <end position="32"/>
    </location>
</feature>
<keyword evidence="13" id="KW-1185">Reference proteome</keyword>
<evidence type="ECO:0000259" key="11">
    <source>
        <dbReference type="PROSITE" id="PS50109"/>
    </source>
</evidence>
<evidence type="ECO:0000256" key="1">
    <source>
        <dbReference type="ARBA" id="ARBA00000085"/>
    </source>
</evidence>
<gene>
    <name evidence="12" type="ORF">SAMN05428998_106174</name>
</gene>
<dbReference type="Proteomes" id="UP000192917">
    <property type="component" value="Unassembled WGS sequence"/>
</dbReference>
<keyword evidence="5 12" id="KW-0418">Kinase</keyword>
<dbReference type="STRING" id="560819.SAMN05428998_106174"/>
<dbReference type="Pfam" id="PF00512">
    <property type="entry name" value="HisKA"/>
    <property type="match status" value="1"/>
</dbReference>
<evidence type="ECO:0000256" key="3">
    <source>
        <dbReference type="ARBA" id="ARBA00022553"/>
    </source>
</evidence>
<dbReference type="FunFam" id="1.10.287.130:FF:000001">
    <property type="entry name" value="Two-component sensor histidine kinase"/>
    <property type="match status" value="1"/>
</dbReference>
<name>A0A1Y6BMQ3_9PROT</name>
<accession>A0A1Y6BMQ3</accession>
<evidence type="ECO:0000256" key="7">
    <source>
        <dbReference type="ARBA" id="ARBA00023136"/>
    </source>
</evidence>
<evidence type="ECO:0000313" key="12">
    <source>
        <dbReference type="EMBL" id="SMF18607.1"/>
    </source>
</evidence>
<dbReference type="InterPro" id="IPR005467">
    <property type="entry name" value="His_kinase_dom"/>
</dbReference>
<feature type="domain" description="Histidine kinase" evidence="11">
    <location>
        <begin position="422"/>
        <end position="639"/>
    </location>
</feature>
<dbReference type="InterPro" id="IPR003594">
    <property type="entry name" value="HATPase_dom"/>
</dbReference>
<dbReference type="GO" id="GO:0005886">
    <property type="term" value="C:plasma membrane"/>
    <property type="evidence" value="ECO:0007669"/>
    <property type="project" value="TreeGrafter"/>
</dbReference>
<keyword evidence="7 10" id="KW-0472">Membrane</keyword>
<dbReference type="EC" id="2.7.13.3" evidence="2"/>
<dbReference type="InterPro" id="IPR003661">
    <property type="entry name" value="HisK_dim/P_dom"/>
</dbReference>
<dbReference type="InterPro" id="IPR036097">
    <property type="entry name" value="HisK_dim/P_sf"/>
</dbReference>
<evidence type="ECO:0000256" key="10">
    <source>
        <dbReference type="SAM" id="Phobius"/>
    </source>
</evidence>
<proteinExistence type="predicted"/>
<dbReference type="SUPFAM" id="SSF55874">
    <property type="entry name" value="ATPase domain of HSP90 chaperone/DNA topoisomerase II/histidine kinase"/>
    <property type="match status" value="1"/>
</dbReference>
<dbReference type="GO" id="GO:0009927">
    <property type="term" value="F:histidine phosphotransfer kinase activity"/>
    <property type="evidence" value="ECO:0007669"/>
    <property type="project" value="TreeGrafter"/>
</dbReference>
<dbReference type="PRINTS" id="PR00344">
    <property type="entry name" value="BCTRLSENSOR"/>
</dbReference>
<dbReference type="FunFam" id="3.30.565.10:FF:000006">
    <property type="entry name" value="Sensor histidine kinase WalK"/>
    <property type="match status" value="1"/>
</dbReference>
<feature type="coiled-coil region" evidence="8">
    <location>
        <begin position="385"/>
        <end position="415"/>
    </location>
</feature>
<evidence type="ECO:0000256" key="8">
    <source>
        <dbReference type="SAM" id="Coils"/>
    </source>
</evidence>
<dbReference type="PANTHER" id="PTHR43047">
    <property type="entry name" value="TWO-COMPONENT HISTIDINE PROTEIN KINASE"/>
    <property type="match status" value="1"/>
</dbReference>
<evidence type="ECO:0000256" key="4">
    <source>
        <dbReference type="ARBA" id="ARBA00022679"/>
    </source>
</evidence>
<dbReference type="PANTHER" id="PTHR43047:SF63">
    <property type="entry name" value="HISTIDINE KINASE"/>
    <property type="match status" value="1"/>
</dbReference>
<dbReference type="Gene3D" id="6.10.340.10">
    <property type="match status" value="1"/>
</dbReference>
<evidence type="ECO:0000313" key="13">
    <source>
        <dbReference type="Proteomes" id="UP000192917"/>
    </source>
</evidence>
<evidence type="ECO:0000256" key="9">
    <source>
        <dbReference type="SAM" id="MobiDB-lite"/>
    </source>
</evidence>
<dbReference type="GO" id="GO:0000155">
    <property type="term" value="F:phosphorelay sensor kinase activity"/>
    <property type="evidence" value="ECO:0007669"/>
    <property type="project" value="InterPro"/>
</dbReference>
<keyword evidence="3" id="KW-0597">Phosphoprotein</keyword>
<protein>
    <recommendedName>
        <fullName evidence="2">histidine kinase</fullName>
        <ecNumber evidence="2">2.7.13.3</ecNumber>
    </recommendedName>
</protein>
<evidence type="ECO:0000256" key="2">
    <source>
        <dbReference type="ARBA" id="ARBA00012438"/>
    </source>
</evidence>
<dbReference type="AlphaFoldDB" id="A0A1Y6BMQ3"/>
<dbReference type="Pfam" id="PF02518">
    <property type="entry name" value="HATPase_c"/>
    <property type="match status" value="1"/>
</dbReference>
<dbReference type="PROSITE" id="PS50109">
    <property type="entry name" value="HIS_KIN"/>
    <property type="match status" value="1"/>
</dbReference>
<comment type="catalytic activity">
    <reaction evidence="1">
        <text>ATP + protein L-histidine = ADP + protein N-phospho-L-histidine.</text>
        <dbReference type="EC" id="2.7.13.3"/>
    </reaction>
</comment>
<organism evidence="12 13">
    <name type="scientific">Tistlia consotensis USBA 355</name>
    <dbReference type="NCBI Taxonomy" id="560819"/>
    <lineage>
        <taxon>Bacteria</taxon>
        <taxon>Pseudomonadati</taxon>
        <taxon>Pseudomonadota</taxon>
        <taxon>Alphaproteobacteria</taxon>
        <taxon>Rhodospirillales</taxon>
        <taxon>Rhodovibrionaceae</taxon>
        <taxon>Tistlia</taxon>
    </lineage>
</organism>
<feature type="transmembrane region" description="Helical" evidence="10">
    <location>
        <begin position="319"/>
        <end position="339"/>
    </location>
</feature>
<dbReference type="RefSeq" id="WP_085122651.1">
    <property type="nucleotide sequence ID" value="NZ_FWZX01000006.1"/>
</dbReference>
<keyword evidence="6" id="KW-0902">Two-component regulatory system</keyword>
<keyword evidence="4" id="KW-0808">Transferase</keyword>
<keyword evidence="10" id="KW-1133">Transmembrane helix</keyword>
<reference evidence="12 13" key="1">
    <citation type="submission" date="2017-04" db="EMBL/GenBank/DDBJ databases">
        <authorList>
            <person name="Afonso C.L."/>
            <person name="Miller P.J."/>
            <person name="Scott M.A."/>
            <person name="Spackman E."/>
            <person name="Goraichik I."/>
            <person name="Dimitrov K.M."/>
            <person name="Suarez D.L."/>
            <person name="Swayne D.E."/>
        </authorList>
    </citation>
    <scope>NUCLEOTIDE SEQUENCE [LARGE SCALE GENOMIC DNA]</scope>
    <source>
        <strain evidence="12 13">USBA 355</strain>
    </source>
</reference>